<sequence length="244" mass="28874">MPNIYLRLPSSRCQFFRNRDPKHVLAKDEPLVFSPYMPHHFVLRKHITNIPAVTQKVNPQCFSHQQWRNMMQGKHPNGGEVVTKRDPHEYLSFGEVQRLSGRQDYAKSDNEDYLCIKLPSEVEVVDVVRQVTPAWNLSTRGIRQLLIMLNDDFKRSVVEWALATFDYCTSNKRIICRRQTAMLERFLMRYGIDQNENEKDTLRRIINRWLTSDHSNFKAYSCADMQYIDDSEKVYFVDDVSFDD</sequence>
<proteinExistence type="predicted"/>
<name>A0A8S5PZ59_9CAUD</name>
<accession>A0A8S5PZ59</accession>
<protein>
    <submittedName>
        <fullName evidence="1">Uncharacterized protein</fullName>
    </submittedName>
</protein>
<reference evidence="1" key="1">
    <citation type="journal article" date="2021" name="Proc. Natl. Acad. Sci. U.S.A.">
        <title>A Catalog of Tens of Thousands of Viruses from Human Metagenomes Reveals Hidden Associations with Chronic Diseases.</title>
        <authorList>
            <person name="Tisza M.J."/>
            <person name="Buck C.B."/>
        </authorList>
    </citation>
    <scope>NUCLEOTIDE SEQUENCE</scope>
    <source>
        <strain evidence="1">CtMOb8</strain>
    </source>
</reference>
<dbReference type="EMBL" id="BK015544">
    <property type="protein sequence ID" value="DAE12178.1"/>
    <property type="molecule type" value="Genomic_DNA"/>
</dbReference>
<organism evidence="1">
    <name type="scientific">Siphoviridae sp. ctMOb8</name>
    <dbReference type="NCBI Taxonomy" id="2825460"/>
    <lineage>
        <taxon>Viruses</taxon>
        <taxon>Duplodnaviria</taxon>
        <taxon>Heunggongvirae</taxon>
        <taxon>Uroviricota</taxon>
        <taxon>Caudoviricetes</taxon>
    </lineage>
</organism>
<evidence type="ECO:0000313" key="1">
    <source>
        <dbReference type="EMBL" id="DAE12178.1"/>
    </source>
</evidence>